<evidence type="ECO:0000259" key="4">
    <source>
        <dbReference type="Pfam" id="PF00149"/>
    </source>
</evidence>
<dbReference type="InterPro" id="IPR051158">
    <property type="entry name" value="Metallophosphoesterase_sf"/>
</dbReference>
<feature type="transmembrane region" description="Helical" evidence="3">
    <location>
        <begin position="103"/>
        <end position="123"/>
    </location>
</feature>
<accession>A0A2T0UQN4</accession>
<keyword evidence="2" id="KW-0378">Hydrolase</keyword>
<dbReference type="InterPro" id="IPR029052">
    <property type="entry name" value="Metallo-depent_PP-like"/>
</dbReference>
<dbReference type="OrthoDB" id="9780884at2"/>
<keyword evidence="1" id="KW-0479">Metal-binding</keyword>
<feature type="transmembrane region" description="Helical" evidence="3">
    <location>
        <begin position="61"/>
        <end position="91"/>
    </location>
</feature>
<sequence>MFHYAVTIPCLIVIVRCLLPLRWPMWIKALLSILLLLVSQHHLLTRLAFGSMFSPEVPRPLVLLINTLFGAILLLAALQLAVDLVTLAVAAVRRKRLKIPARLRYALAAVALGVAAFGVSQAARIPPLKEVEVTIAGLPEAFDGYQIIHLTDLHISRLFEAPWVETVVAKTNALAPDLIVITGDLIDGHLDVRRDDVAPLEALSAPDGVYASPGNHEYYFGYEQWMAHYQALGIQMLANQHAVVEREGAALTLAGVTDLSARGKGFAAPSVEQALVGAPEDAPVILLDHQPKNAANAARHGVDLQLSGHTHGGMILGFDRVVAKANNGFASGFYEVDGMTLYVNNGTALWPGFALRLGKPSELTRITLRRE</sequence>
<dbReference type="GO" id="GO:0008758">
    <property type="term" value="F:UDP-2,3-diacylglucosamine hydrolase activity"/>
    <property type="evidence" value="ECO:0007669"/>
    <property type="project" value="TreeGrafter"/>
</dbReference>
<dbReference type="PANTHER" id="PTHR31302">
    <property type="entry name" value="TRANSMEMBRANE PROTEIN WITH METALLOPHOSPHOESTERASE DOMAIN-RELATED"/>
    <property type="match status" value="1"/>
</dbReference>
<evidence type="ECO:0000313" key="6">
    <source>
        <dbReference type="Proteomes" id="UP000237647"/>
    </source>
</evidence>
<evidence type="ECO:0000256" key="1">
    <source>
        <dbReference type="ARBA" id="ARBA00022723"/>
    </source>
</evidence>
<dbReference type="Gene3D" id="3.60.21.10">
    <property type="match status" value="1"/>
</dbReference>
<organism evidence="5 6">
    <name type="scientific">Vreelandella songnenensis</name>
    <dbReference type="NCBI Taxonomy" id="1176243"/>
    <lineage>
        <taxon>Bacteria</taxon>
        <taxon>Pseudomonadati</taxon>
        <taxon>Pseudomonadota</taxon>
        <taxon>Gammaproteobacteria</taxon>
        <taxon>Oceanospirillales</taxon>
        <taxon>Halomonadaceae</taxon>
        <taxon>Vreelandella</taxon>
    </lineage>
</organism>
<dbReference type="GO" id="GO:0016020">
    <property type="term" value="C:membrane"/>
    <property type="evidence" value="ECO:0007669"/>
    <property type="project" value="GOC"/>
</dbReference>
<keyword evidence="6" id="KW-1185">Reference proteome</keyword>
<dbReference type="Pfam" id="PF00149">
    <property type="entry name" value="Metallophos"/>
    <property type="match status" value="1"/>
</dbReference>
<dbReference type="InterPro" id="IPR004843">
    <property type="entry name" value="Calcineurin-like_PHP"/>
</dbReference>
<evidence type="ECO:0000313" key="5">
    <source>
        <dbReference type="EMBL" id="PRY60178.1"/>
    </source>
</evidence>
<name>A0A2T0UQN4_9GAMM</name>
<feature type="transmembrane region" description="Helical" evidence="3">
    <location>
        <begin position="6"/>
        <end position="23"/>
    </location>
</feature>
<dbReference type="SUPFAM" id="SSF56300">
    <property type="entry name" value="Metallo-dependent phosphatases"/>
    <property type="match status" value="1"/>
</dbReference>
<comment type="caution">
    <text evidence="5">The sequence shown here is derived from an EMBL/GenBank/DDBJ whole genome shotgun (WGS) entry which is preliminary data.</text>
</comment>
<dbReference type="GO" id="GO:0009245">
    <property type="term" value="P:lipid A biosynthetic process"/>
    <property type="evidence" value="ECO:0007669"/>
    <property type="project" value="TreeGrafter"/>
</dbReference>
<dbReference type="CDD" id="cd07385">
    <property type="entry name" value="MPP_YkuE_C"/>
    <property type="match status" value="1"/>
</dbReference>
<evidence type="ECO:0000256" key="3">
    <source>
        <dbReference type="SAM" id="Phobius"/>
    </source>
</evidence>
<keyword evidence="3" id="KW-0472">Membrane</keyword>
<feature type="transmembrane region" description="Helical" evidence="3">
    <location>
        <begin position="30"/>
        <end position="49"/>
    </location>
</feature>
<dbReference type="RefSeq" id="WP_106376094.1">
    <property type="nucleotide sequence ID" value="NZ_PVTK01000014.1"/>
</dbReference>
<protein>
    <recommendedName>
        <fullName evidence="4">Calcineurin-like phosphoesterase domain-containing protein</fullName>
    </recommendedName>
</protein>
<keyword evidence="3" id="KW-1133">Transmembrane helix</keyword>
<proteinExistence type="predicted"/>
<dbReference type="Proteomes" id="UP000237647">
    <property type="component" value="Unassembled WGS sequence"/>
</dbReference>
<feature type="domain" description="Calcineurin-like phosphoesterase" evidence="4">
    <location>
        <begin position="146"/>
        <end position="312"/>
    </location>
</feature>
<dbReference type="AlphaFoldDB" id="A0A2T0UQN4"/>
<gene>
    <name evidence="5" type="ORF">B0H98_1143</name>
</gene>
<evidence type="ECO:0000256" key="2">
    <source>
        <dbReference type="ARBA" id="ARBA00022801"/>
    </source>
</evidence>
<dbReference type="GO" id="GO:0046872">
    <property type="term" value="F:metal ion binding"/>
    <property type="evidence" value="ECO:0007669"/>
    <property type="project" value="UniProtKB-KW"/>
</dbReference>
<dbReference type="EMBL" id="PVTK01000014">
    <property type="protein sequence ID" value="PRY60178.1"/>
    <property type="molecule type" value="Genomic_DNA"/>
</dbReference>
<dbReference type="PANTHER" id="PTHR31302:SF31">
    <property type="entry name" value="PHOSPHODIESTERASE YAEI"/>
    <property type="match status" value="1"/>
</dbReference>
<reference evidence="5 6" key="1">
    <citation type="submission" date="2018-03" db="EMBL/GenBank/DDBJ databases">
        <title>Genomic Encyclopedia of Type Strains, Phase III (KMG-III): the genomes of soil and plant-associated and newly described type strains.</title>
        <authorList>
            <person name="Whitman W."/>
        </authorList>
    </citation>
    <scope>NUCLEOTIDE SEQUENCE [LARGE SCALE GENOMIC DNA]</scope>
    <source>
        <strain evidence="5 6">CGMCC 1.12152</strain>
    </source>
</reference>
<keyword evidence="3" id="KW-0812">Transmembrane</keyword>